<organism evidence="1 2">
    <name type="scientific">Botryobasidium botryosum (strain FD-172 SS1)</name>
    <dbReference type="NCBI Taxonomy" id="930990"/>
    <lineage>
        <taxon>Eukaryota</taxon>
        <taxon>Fungi</taxon>
        <taxon>Dikarya</taxon>
        <taxon>Basidiomycota</taxon>
        <taxon>Agaricomycotina</taxon>
        <taxon>Agaricomycetes</taxon>
        <taxon>Cantharellales</taxon>
        <taxon>Botryobasidiaceae</taxon>
        <taxon>Botryobasidium</taxon>
    </lineage>
</organism>
<dbReference type="HOGENOM" id="CLU_007337_0_2_1"/>
<evidence type="ECO:0008006" key="3">
    <source>
        <dbReference type="Google" id="ProtNLM"/>
    </source>
</evidence>
<evidence type="ECO:0000313" key="1">
    <source>
        <dbReference type="EMBL" id="KDQ09613.1"/>
    </source>
</evidence>
<proteinExistence type="predicted"/>
<keyword evidence="2" id="KW-1185">Reference proteome</keyword>
<evidence type="ECO:0000313" key="2">
    <source>
        <dbReference type="Proteomes" id="UP000027195"/>
    </source>
</evidence>
<dbReference type="EMBL" id="KL198076">
    <property type="protein sequence ID" value="KDQ09613.1"/>
    <property type="molecule type" value="Genomic_DNA"/>
</dbReference>
<dbReference type="OrthoDB" id="2669721at2759"/>
<dbReference type="Proteomes" id="UP000027195">
    <property type="component" value="Unassembled WGS sequence"/>
</dbReference>
<dbReference type="STRING" id="930990.A0A067M1G9"/>
<reference evidence="2" key="1">
    <citation type="journal article" date="2014" name="Proc. Natl. Acad. Sci. U.S.A.">
        <title>Extensive sampling of basidiomycete genomes demonstrates inadequacy of the white-rot/brown-rot paradigm for wood decay fungi.</title>
        <authorList>
            <person name="Riley R."/>
            <person name="Salamov A.A."/>
            <person name="Brown D.W."/>
            <person name="Nagy L.G."/>
            <person name="Floudas D."/>
            <person name="Held B.W."/>
            <person name="Levasseur A."/>
            <person name="Lombard V."/>
            <person name="Morin E."/>
            <person name="Otillar R."/>
            <person name="Lindquist E.A."/>
            <person name="Sun H."/>
            <person name="LaButti K.M."/>
            <person name="Schmutz J."/>
            <person name="Jabbour D."/>
            <person name="Luo H."/>
            <person name="Baker S.E."/>
            <person name="Pisabarro A.G."/>
            <person name="Walton J.D."/>
            <person name="Blanchette R.A."/>
            <person name="Henrissat B."/>
            <person name="Martin F."/>
            <person name="Cullen D."/>
            <person name="Hibbett D.S."/>
            <person name="Grigoriev I.V."/>
        </authorList>
    </citation>
    <scope>NUCLEOTIDE SEQUENCE [LARGE SCALE GENOMIC DNA]</scope>
    <source>
        <strain evidence="2">FD-172 SS1</strain>
    </source>
</reference>
<dbReference type="AlphaFoldDB" id="A0A067M1G9"/>
<accession>A0A067M1G9</accession>
<sequence length="859" mass="96817">MLIDEHRIVTAYIQALENASLDHENLPPDVLQRLRFPEKPPSVDDPDILLSLRLYLSSPNIAVGTYSAIREAILLRHPAHPILSFDQVKKKIAEITGVVSVVEDMCINLCMAYTGPLFSPLDKCHYCGEPRYDLAVLAESNGKTKRPRQVYHTMLLGPQLQAQRSTPEGAREMLYRLQETERILREMKENGHILKYKDALCGEQYLKAVERGEIGPYDPVLVLSIDDAQLYHDKKSDCWMYIWMLLDLRPGIRYLKLSVNPGGIIPGPNKPKNIESYMYTGLHHLCALQREGLPMWDGLQAAVIDTRPYLALETADTPGLSTMSGFVGHTGALGCRVNCGVRGRRRPGTSTYYPAHMKPVDDYTVPGCLHDSIDLSRPLPPLSPAQYAHDLNDVLRCTTQAEFEHLRKSTGTAKPTIFSGVKHAAPVPSGFPLDVMHALGLNIPELQYMLFRGTMECVAPDCKSTWKWAAFMKDDVWKEHGKTVAIARPYLPNSFDRPPRNPAEKINSGYKSAEYQTYMYGLGPGLFYRVLPNEYWSHFCKLVRVARLAYQHKISFEEVETVHKLSVEYVGEYEELYYQGLTSRIHFCQQSIHTLLHLAPETVRGGPLAYHSQYPMEHTIGNLGLEIKQPSNPYGNLSQRAVICCQVNALKVMIPDVTRTKPQPKNVIDVGNGYMVLHPHDRYARPITGNEGLVIASYLQGDDEDYSTMRLVRSARLRLPNGQIARSMWKERKQSLQHVRMARNVKLKLDGKLAFGEVQFYFPPIHRPGMLALVTIYPDPDPTLLEKSHHTLHAIACKLPGPNSLRVVSVKDIRSVVGMVPMPQHAWLDGESTVFVVEKLGLELAYMGGAEEPIDDDDD</sequence>
<protein>
    <recommendedName>
        <fullName evidence="3">Transposase family Tnp2 protein</fullName>
    </recommendedName>
</protein>
<dbReference type="PANTHER" id="PTHR46579:SF1">
    <property type="entry name" value="F5_8 TYPE C DOMAIN-CONTAINING PROTEIN"/>
    <property type="match status" value="1"/>
</dbReference>
<dbReference type="PANTHER" id="PTHR46579">
    <property type="entry name" value="F5/8 TYPE C DOMAIN-CONTAINING PROTEIN-RELATED"/>
    <property type="match status" value="1"/>
</dbReference>
<dbReference type="InParanoid" id="A0A067M1G9"/>
<name>A0A067M1G9_BOTB1</name>
<gene>
    <name evidence="1" type="ORF">BOTBODRAFT_178841</name>
</gene>